<evidence type="ECO:0000313" key="1">
    <source>
        <dbReference type="EMBL" id="KAJ4450691.1"/>
    </source>
</evidence>
<accession>A0ABQ8TXV0</accession>
<dbReference type="EMBL" id="JAJSOF020000001">
    <property type="protein sequence ID" value="KAJ4450691.1"/>
    <property type="molecule type" value="Genomic_DNA"/>
</dbReference>
<gene>
    <name evidence="1" type="ORF">ANN_02120</name>
</gene>
<evidence type="ECO:0000313" key="2">
    <source>
        <dbReference type="Proteomes" id="UP001148838"/>
    </source>
</evidence>
<dbReference type="Proteomes" id="UP001148838">
    <property type="component" value="Unassembled WGS sequence"/>
</dbReference>
<sequence length="94" mass="10365">MAGLCEDGNEPLGSLKAFAKVDESSVRYKQEIQGCLTSGDDQTRVSEDKEVFASRTRRNTTLSCGFSALQARVQMIDTTSCKLPPDRQMSRIAM</sequence>
<organism evidence="1 2">
    <name type="scientific">Periplaneta americana</name>
    <name type="common">American cockroach</name>
    <name type="synonym">Blatta americana</name>
    <dbReference type="NCBI Taxonomy" id="6978"/>
    <lineage>
        <taxon>Eukaryota</taxon>
        <taxon>Metazoa</taxon>
        <taxon>Ecdysozoa</taxon>
        <taxon>Arthropoda</taxon>
        <taxon>Hexapoda</taxon>
        <taxon>Insecta</taxon>
        <taxon>Pterygota</taxon>
        <taxon>Neoptera</taxon>
        <taxon>Polyneoptera</taxon>
        <taxon>Dictyoptera</taxon>
        <taxon>Blattodea</taxon>
        <taxon>Blattoidea</taxon>
        <taxon>Blattidae</taxon>
        <taxon>Blattinae</taxon>
        <taxon>Periplaneta</taxon>
    </lineage>
</organism>
<comment type="caution">
    <text evidence="1">The sequence shown here is derived from an EMBL/GenBank/DDBJ whole genome shotgun (WGS) entry which is preliminary data.</text>
</comment>
<proteinExistence type="predicted"/>
<keyword evidence="2" id="KW-1185">Reference proteome</keyword>
<reference evidence="1 2" key="1">
    <citation type="journal article" date="2022" name="Allergy">
        <title>Genome assembly and annotation of Periplaneta americana reveal a comprehensive cockroach allergen profile.</title>
        <authorList>
            <person name="Wang L."/>
            <person name="Xiong Q."/>
            <person name="Saelim N."/>
            <person name="Wang L."/>
            <person name="Nong W."/>
            <person name="Wan A.T."/>
            <person name="Shi M."/>
            <person name="Liu X."/>
            <person name="Cao Q."/>
            <person name="Hui J.H.L."/>
            <person name="Sookrung N."/>
            <person name="Leung T.F."/>
            <person name="Tungtrongchitr A."/>
            <person name="Tsui S.K.W."/>
        </authorList>
    </citation>
    <scope>NUCLEOTIDE SEQUENCE [LARGE SCALE GENOMIC DNA]</scope>
    <source>
        <strain evidence="1">PWHHKU_190912</strain>
    </source>
</reference>
<protein>
    <submittedName>
        <fullName evidence="1">Uncharacterized protein</fullName>
    </submittedName>
</protein>
<name>A0ABQ8TXV0_PERAM</name>